<name>A0ACC2BLI8_DIPCM</name>
<keyword evidence="2" id="KW-1185">Reference proteome</keyword>
<proteinExistence type="predicted"/>
<sequence>MSSLSSSSSSKQHSSLHFRRPNFRSPIPYTTSVAFTDFKTLTTIKLLSIQRYGIQYGMYGPCKRFTCKAGLEDDAPYAIAMGACVLSTLVIPILKDSRNNTKSENITTFSPDDIRYAAMGIISFIPLFNWLAWIFAWLDTNEQQYLIYAIIYLAPYLKTGLSLSPDESWLPVASVLVCIVHVQLEIAVKSEGMEALQLKADLSKMLLEKSKMKELRVRADGLLNRLQHLAERTEVPRSKATKVAPFIEDDGVEKEFKEWDKQFLGANKKDERPFEESRVEEEK</sequence>
<dbReference type="Proteomes" id="UP001162992">
    <property type="component" value="Chromosome 14"/>
</dbReference>
<evidence type="ECO:0000313" key="1">
    <source>
        <dbReference type="EMBL" id="KAJ7530621.1"/>
    </source>
</evidence>
<gene>
    <name evidence="1" type="ORF">O6H91_14G010900</name>
</gene>
<protein>
    <submittedName>
        <fullName evidence="1">Uncharacterized protein</fullName>
    </submittedName>
</protein>
<dbReference type="EMBL" id="CM055105">
    <property type="protein sequence ID" value="KAJ7530621.1"/>
    <property type="molecule type" value="Genomic_DNA"/>
</dbReference>
<reference evidence="2" key="1">
    <citation type="journal article" date="2024" name="Proc. Natl. Acad. Sci. U.S.A.">
        <title>Extraordinary preservation of gene collinearity over three hundred million years revealed in homosporous lycophytes.</title>
        <authorList>
            <person name="Li C."/>
            <person name="Wickell D."/>
            <person name="Kuo L.Y."/>
            <person name="Chen X."/>
            <person name="Nie B."/>
            <person name="Liao X."/>
            <person name="Peng D."/>
            <person name="Ji J."/>
            <person name="Jenkins J."/>
            <person name="Williams M."/>
            <person name="Shu S."/>
            <person name="Plott C."/>
            <person name="Barry K."/>
            <person name="Rajasekar S."/>
            <person name="Grimwood J."/>
            <person name="Han X."/>
            <person name="Sun S."/>
            <person name="Hou Z."/>
            <person name="He W."/>
            <person name="Dai G."/>
            <person name="Sun C."/>
            <person name="Schmutz J."/>
            <person name="Leebens-Mack J.H."/>
            <person name="Li F.W."/>
            <person name="Wang L."/>
        </authorList>
    </citation>
    <scope>NUCLEOTIDE SEQUENCE [LARGE SCALE GENOMIC DNA]</scope>
    <source>
        <strain evidence="2">cv. PW_Plant_1</strain>
    </source>
</reference>
<organism evidence="1 2">
    <name type="scientific">Diphasiastrum complanatum</name>
    <name type="common">Issler's clubmoss</name>
    <name type="synonym">Lycopodium complanatum</name>
    <dbReference type="NCBI Taxonomy" id="34168"/>
    <lineage>
        <taxon>Eukaryota</taxon>
        <taxon>Viridiplantae</taxon>
        <taxon>Streptophyta</taxon>
        <taxon>Embryophyta</taxon>
        <taxon>Tracheophyta</taxon>
        <taxon>Lycopodiopsida</taxon>
        <taxon>Lycopodiales</taxon>
        <taxon>Lycopodiaceae</taxon>
        <taxon>Lycopodioideae</taxon>
        <taxon>Diphasiastrum</taxon>
    </lineage>
</organism>
<comment type="caution">
    <text evidence="1">The sequence shown here is derived from an EMBL/GenBank/DDBJ whole genome shotgun (WGS) entry which is preliminary data.</text>
</comment>
<evidence type="ECO:0000313" key="2">
    <source>
        <dbReference type="Proteomes" id="UP001162992"/>
    </source>
</evidence>
<accession>A0ACC2BLI8</accession>